<dbReference type="EMBL" id="SPLM01000044">
    <property type="protein sequence ID" value="TMW63912.1"/>
    <property type="molecule type" value="Genomic_DNA"/>
</dbReference>
<protein>
    <submittedName>
        <fullName evidence="2">Uncharacterized protein</fullName>
    </submittedName>
</protein>
<sequence length="106" mass="11444">MCWSLADSFEADLCNAFTATSALVVEDARTETNADADDDERTVSQSDSASPSSRSLPPSLLFPEGGLELADDAEDYRGHGDQWVPSSDAWTAYLIESDEDYQADAS</sequence>
<reference evidence="2" key="1">
    <citation type="submission" date="2019-03" db="EMBL/GenBank/DDBJ databases">
        <title>Long read genome sequence of the mycoparasitic Pythium oligandrum ATCC 38472 isolated from sugarbeet rhizosphere.</title>
        <authorList>
            <person name="Gaulin E."/>
        </authorList>
    </citation>
    <scope>NUCLEOTIDE SEQUENCE</scope>
    <source>
        <strain evidence="2">ATCC 38472_TT</strain>
    </source>
</reference>
<dbReference type="AlphaFoldDB" id="A0A8K1CKI2"/>
<feature type="region of interest" description="Disordered" evidence="1">
    <location>
        <begin position="30"/>
        <end position="65"/>
    </location>
</feature>
<name>A0A8K1CKI2_PYTOL</name>
<feature type="compositionally biased region" description="Low complexity" evidence="1">
    <location>
        <begin position="44"/>
        <end position="61"/>
    </location>
</feature>
<evidence type="ECO:0000313" key="3">
    <source>
        <dbReference type="Proteomes" id="UP000794436"/>
    </source>
</evidence>
<gene>
    <name evidence="2" type="ORF">Poli38472_014822</name>
</gene>
<proteinExistence type="predicted"/>
<organism evidence="2 3">
    <name type="scientific">Pythium oligandrum</name>
    <name type="common">Mycoparasitic fungus</name>
    <dbReference type="NCBI Taxonomy" id="41045"/>
    <lineage>
        <taxon>Eukaryota</taxon>
        <taxon>Sar</taxon>
        <taxon>Stramenopiles</taxon>
        <taxon>Oomycota</taxon>
        <taxon>Peronosporomycetes</taxon>
        <taxon>Pythiales</taxon>
        <taxon>Pythiaceae</taxon>
        <taxon>Pythium</taxon>
    </lineage>
</organism>
<evidence type="ECO:0000313" key="2">
    <source>
        <dbReference type="EMBL" id="TMW63912.1"/>
    </source>
</evidence>
<dbReference type="Proteomes" id="UP000794436">
    <property type="component" value="Unassembled WGS sequence"/>
</dbReference>
<comment type="caution">
    <text evidence="2">The sequence shown here is derived from an EMBL/GenBank/DDBJ whole genome shotgun (WGS) entry which is preliminary data.</text>
</comment>
<evidence type="ECO:0000256" key="1">
    <source>
        <dbReference type="SAM" id="MobiDB-lite"/>
    </source>
</evidence>
<accession>A0A8K1CKI2</accession>
<keyword evidence="3" id="KW-1185">Reference proteome</keyword>